<name>A0A8J2K0I2_9HEXA</name>
<reference evidence="1" key="1">
    <citation type="submission" date="2021-06" db="EMBL/GenBank/DDBJ databases">
        <authorList>
            <person name="Hodson N. C."/>
            <person name="Mongue J. A."/>
            <person name="Jaron S. K."/>
        </authorList>
    </citation>
    <scope>NUCLEOTIDE SEQUENCE</scope>
</reference>
<accession>A0A8J2K0I2</accession>
<proteinExistence type="predicted"/>
<dbReference type="Proteomes" id="UP000708208">
    <property type="component" value="Unassembled WGS sequence"/>
</dbReference>
<protein>
    <submittedName>
        <fullName evidence="1">Uncharacterized protein</fullName>
    </submittedName>
</protein>
<comment type="caution">
    <text evidence="1">The sequence shown here is derived from an EMBL/GenBank/DDBJ whole genome shotgun (WGS) entry which is preliminary data.</text>
</comment>
<keyword evidence="2" id="KW-1185">Reference proteome</keyword>
<dbReference type="AlphaFoldDB" id="A0A8J2K0I2"/>
<evidence type="ECO:0000313" key="2">
    <source>
        <dbReference type="Proteomes" id="UP000708208"/>
    </source>
</evidence>
<dbReference type="EMBL" id="CAJVCH010147320">
    <property type="protein sequence ID" value="CAG7727333.1"/>
    <property type="molecule type" value="Genomic_DNA"/>
</dbReference>
<evidence type="ECO:0000313" key="1">
    <source>
        <dbReference type="EMBL" id="CAG7727333.1"/>
    </source>
</evidence>
<feature type="non-terminal residue" evidence="1">
    <location>
        <position position="1"/>
    </location>
</feature>
<sequence length="46" mass="5738">VYTIHTSCVEIVQGVSRQLGKRERGTHQWKSWIDREWTFFLLRRFW</sequence>
<organism evidence="1 2">
    <name type="scientific">Allacma fusca</name>
    <dbReference type="NCBI Taxonomy" id="39272"/>
    <lineage>
        <taxon>Eukaryota</taxon>
        <taxon>Metazoa</taxon>
        <taxon>Ecdysozoa</taxon>
        <taxon>Arthropoda</taxon>
        <taxon>Hexapoda</taxon>
        <taxon>Collembola</taxon>
        <taxon>Symphypleona</taxon>
        <taxon>Sminthuridae</taxon>
        <taxon>Allacma</taxon>
    </lineage>
</organism>
<gene>
    <name evidence="1" type="ORF">AFUS01_LOCUS16182</name>
</gene>